<dbReference type="Proteomes" id="UP000190092">
    <property type="component" value="Unassembled WGS sequence"/>
</dbReference>
<feature type="domain" description="Paired" evidence="2">
    <location>
        <begin position="1"/>
        <end position="118"/>
    </location>
</feature>
<keyword evidence="4" id="KW-1185">Reference proteome</keyword>
<proteinExistence type="predicted"/>
<evidence type="ECO:0000256" key="1">
    <source>
        <dbReference type="ARBA" id="ARBA00022724"/>
    </source>
</evidence>
<reference evidence="4" key="1">
    <citation type="submission" date="2017-02" db="EMBL/GenBank/DDBJ databases">
        <authorList>
            <person name="Varghese N."/>
            <person name="Submissions S."/>
        </authorList>
    </citation>
    <scope>NUCLEOTIDE SEQUENCE [LARGE SCALE GENOMIC DNA]</scope>
    <source>
        <strain evidence="4">ATCC 27094</strain>
    </source>
</reference>
<dbReference type="GO" id="GO:0006355">
    <property type="term" value="P:regulation of DNA-templated transcription"/>
    <property type="evidence" value="ECO:0007669"/>
    <property type="project" value="InterPro"/>
</dbReference>
<accession>A0A1T4SKB2</accession>
<name>A0A1T4SKB2_9HYPH</name>
<keyword evidence="1" id="KW-0563">Paired box</keyword>
<dbReference type="Gene3D" id="1.10.10.10">
    <property type="entry name" value="Winged helix-like DNA-binding domain superfamily/Winged helix DNA-binding domain"/>
    <property type="match status" value="1"/>
</dbReference>
<dbReference type="PROSITE" id="PS51057">
    <property type="entry name" value="PAIRED_2"/>
    <property type="match status" value="1"/>
</dbReference>
<organism evidence="3 4">
    <name type="scientific">Enhydrobacter aerosaccus</name>
    <dbReference type="NCBI Taxonomy" id="225324"/>
    <lineage>
        <taxon>Bacteria</taxon>
        <taxon>Pseudomonadati</taxon>
        <taxon>Pseudomonadota</taxon>
        <taxon>Alphaproteobacteria</taxon>
        <taxon>Hyphomicrobiales</taxon>
        <taxon>Enhydrobacter</taxon>
    </lineage>
</organism>
<evidence type="ECO:0000313" key="3">
    <source>
        <dbReference type="EMBL" id="SKA28734.1"/>
    </source>
</evidence>
<dbReference type="AlphaFoldDB" id="A0A1T4SKB2"/>
<dbReference type="InterPro" id="IPR009057">
    <property type="entry name" value="Homeodomain-like_sf"/>
</dbReference>
<dbReference type="InterPro" id="IPR036388">
    <property type="entry name" value="WH-like_DNA-bd_sf"/>
</dbReference>
<dbReference type="SUPFAM" id="SSF46689">
    <property type="entry name" value="Homeodomain-like"/>
    <property type="match status" value="1"/>
</dbReference>
<protein>
    <submittedName>
        <fullName evidence="3">Putative transposase</fullName>
    </submittedName>
</protein>
<dbReference type="Pfam" id="PF13565">
    <property type="entry name" value="HTH_32"/>
    <property type="match status" value="1"/>
</dbReference>
<evidence type="ECO:0000259" key="2">
    <source>
        <dbReference type="PROSITE" id="PS51057"/>
    </source>
</evidence>
<sequence>MRPLSKDLRERVVAAVGAGESCRSVAARFDVAASTVVKWSQRYRATGSVAPGKVGGHRKPVLEAHRAFIRERIDQTPHLTLHKLKDELAIRGIVVSHNAVWTFLRREGLSFKKNTVRS</sequence>
<dbReference type="InterPro" id="IPR001523">
    <property type="entry name" value="Paired_dom"/>
</dbReference>
<dbReference type="GO" id="GO:0003677">
    <property type="term" value="F:DNA binding"/>
    <property type="evidence" value="ECO:0007669"/>
    <property type="project" value="InterPro"/>
</dbReference>
<gene>
    <name evidence="3" type="ORF">SAMN02745126_04823</name>
</gene>
<evidence type="ECO:0000313" key="4">
    <source>
        <dbReference type="Proteomes" id="UP000190092"/>
    </source>
</evidence>
<dbReference type="STRING" id="225324.SAMN02745126_04823"/>
<dbReference type="EMBL" id="FUWJ01000008">
    <property type="protein sequence ID" value="SKA28734.1"/>
    <property type="molecule type" value="Genomic_DNA"/>
</dbReference>